<sequence>MPIKMAIIEGWTMKNILQKNIVIASLQALQGLPVLGAHVTFLLALSSPSGGPLLSLPLAAPLAALHRAHNPPTPWFDELQPLRLRSASEGHPFILLRAMPTLAPASSFLPSLVWPPPV</sequence>
<keyword evidence="2" id="KW-1185">Reference proteome</keyword>
<dbReference type="AlphaFoldDB" id="A0A9D4V4F0"/>
<organism evidence="1 2">
    <name type="scientific">Adiantum capillus-veneris</name>
    <name type="common">Maidenhair fern</name>
    <dbReference type="NCBI Taxonomy" id="13818"/>
    <lineage>
        <taxon>Eukaryota</taxon>
        <taxon>Viridiplantae</taxon>
        <taxon>Streptophyta</taxon>
        <taxon>Embryophyta</taxon>
        <taxon>Tracheophyta</taxon>
        <taxon>Polypodiopsida</taxon>
        <taxon>Polypodiidae</taxon>
        <taxon>Polypodiales</taxon>
        <taxon>Pteridineae</taxon>
        <taxon>Pteridaceae</taxon>
        <taxon>Vittarioideae</taxon>
        <taxon>Adiantum</taxon>
    </lineage>
</organism>
<protein>
    <submittedName>
        <fullName evidence="1">Uncharacterized protein</fullName>
    </submittedName>
</protein>
<reference evidence="1" key="1">
    <citation type="submission" date="2021-01" db="EMBL/GenBank/DDBJ databases">
        <title>Adiantum capillus-veneris genome.</title>
        <authorList>
            <person name="Fang Y."/>
            <person name="Liao Q."/>
        </authorList>
    </citation>
    <scope>NUCLEOTIDE SEQUENCE</scope>
    <source>
        <strain evidence="1">H3</strain>
        <tissue evidence="1">Leaf</tissue>
    </source>
</reference>
<proteinExistence type="predicted"/>
<name>A0A9D4V4F0_ADICA</name>
<evidence type="ECO:0000313" key="1">
    <source>
        <dbReference type="EMBL" id="KAI5079053.1"/>
    </source>
</evidence>
<dbReference type="Proteomes" id="UP000886520">
    <property type="component" value="Chromosome 6"/>
</dbReference>
<accession>A0A9D4V4F0</accession>
<gene>
    <name evidence="1" type="ORF">GOP47_0006724</name>
</gene>
<evidence type="ECO:0000313" key="2">
    <source>
        <dbReference type="Proteomes" id="UP000886520"/>
    </source>
</evidence>
<comment type="caution">
    <text evidence="1">The sequence shown here is derived from an EMBL/GenBank/DDBJ whole genome shotgun (WGS) entry which is preliminary data.</text>
</comment>
<dbReference type="EMBL" id="JABFUD020000006">
    <property type="protein sequence ID" value="KAI5079053.1"/>
    <property type="molecule type" value="Genomic_DNA"/>
</dbReference>